<dbReference type="SUPFAM" id="SSF63829">
    <property type="entry name" value="Calcium-dependent phosphotriesterase"/>
    <property type="match status" value="1"/>
</dbReference>
<dbReference type="EMBL" id="JACHLN010000001">
    <property type="protein sequence ID" value="MBB4837483.1"/>
    <property type="molecule type" value="Genomic_DNA"/>
</dbReference>
<dbReference type="InterPro" id="IPR051344">
    <property type="entry name" value="Vgb"/>
</dbReference>
<dbReference type="EC" id="4.2.99.-" evidence="1"/>
<name>A0A7W7NQ29_9SPHN</name>
<reference evidence="1 2" key="1">
    <citation type="submission" date="2020-08" db="EMBL/GenBank/DDBJ databases">
        <title>Functional genomics of gut bacteria from endangered species of beetles.</title>
        <authorList>
            <person name="Carlos-Shanley C."/>
        </authorList>
    </citation>
    <scope>NUCLEOTIDE SEQUENCE [LARGE SCALE GENOMIC DNA]</scope>
    <source>
        <strain evidence="1 2">S00224</strain>
    </source>
</reference>
<accession>A0A7W7NQ29</accession>
<dbReference type="AlphaFoldDB" id="A0A7W7NQ29"/>
<keyword evidence="2" id="KW-1185">Reference proteome</keyword>
<evidence type="ECO:0000313" key="2">
    <source>
        <dbReference type="Proteomes" id="UP000575241"/>
    </source>
</evidence>
<organism evidence="1 2">
    <name type="scientific">Sphingomonas kyeonggiensis</name>
    <dbReference type="NCBI Taxonomy" id="1268553"/>
    <lineage>
        <taxon>Bacteria</taxon>
        <taxon>Pseudomonadati</taxon>
        <taxon>Pseudomonadota</taxon>
        <taxon>Alphaproteobacteria</taxon>
        <taxon>Sphingomonadales</taxon>
        <taxon>Sphingomonadaceae</taxon>
        <taxon>Sphingomonas</taxon>
    </lineage>
</organism>
<dbReference type="PANTHER" id="PTHR40274">
    <property type="entry name" value="VIRGINIAMYCIN B LYASE"/>
    <property type="match status" value="1"/>
</dbReference>
<proteinExistence type="predicted"/>
<dbReference type="InterPro" id="IPR015943">
    <property type="entry name" value="WD40/YVTN_repeat-like_dom_sf"/>
</dbReference>
<sequence>MHDMTMHHGMDHMDHGAAIDTTPCVAGQVIEYPLAWPGAAPTTGCAAADSTHCCVEGGGSTHELVYDQRHDGQVFWVSGQNYDHIARVTLDGEATYFAMPQGSLPHGIKFDLDGQLWVTFEGYGQLARIDPDGNIVQLVDVRLHGSGIEPPINTRPHGLGIGKDGALWFTGKLTNTVGRVDPHSFEVHHYALPTLGAVPIYLAAAPDGAMWCTELTSSKIARIPAEGGTPAEIAIPTANSRPIAIVAGPDGRMWFSEEAGGKVGRVEADGSITEFPVPLTAANAILAGLAFDTDGNLWVQQYVSPPPTGPVADDYIVRLSADILHAEKGDLSGVDILYYRAPSRGTVMHRIVQGPDGDIWFSELGINRIGKVRIASHGHAHDHRKC</sequence>
<dbReference type="Proteomes" id="UP000575241">
    <property type="component" value="Unassembled WGS sequence"/>
</dbReference>
<dbReference type="Pfam" id="PF24684">
    <property type="entry name" value="Vgb_lyase"/>
    <property type="match status" value="1"/>
</dbReference>
<comment type="caution">
    <text evidence="1">The sequence shown here is derived from an EMBL/GenBank/DDBJ whole genome shotgun (WGS) entry which is preliminary data.</text>
</comment>
<keyword evidence="1" id="KW-0456">Lyase</keyword>
<gene>
    <name evidence="1" type="ORF">HNP52_000534</name>
</gene>
<dbReference type="PANTHER" id="PTHR40274:SF3">
    <property type="entry name" value="VIRGINIAMYCIN B LYASE"/>
    <property type="match status" value="1"/>
</dbReference>
<dbReference type="Gene3D" id="2.130.10.10">
    <property type="entry name" value="YVTN repeat-like/Quinoprotein amine dehydrogenase"/>
    <property type="match status" value="2"/>
</dbReference>
<evidence type="ECO:0000313" key="1">
    <source>
        <dbReference type="EMBL" id="MBB4837483.1"/>
    </source>
</evidence>
<dbReference type="GO" id="GO:0016829">
    <property type="term" value="F:lyase activity"/>
    <property type="evidence" value="ECO:0007669"/>
    <property type="project" value="UniProtKB-KW"/>
</dbReference>
<protein>
    <submittedName>
        <fullName evidence="1">Virginiamycin B lyase</fullName>
        <ecNumber evidence="1">4.2.99.-</ecNumber>
    </submittedName>
</protein>